<reference evidence="2 3" key="1">
    <citation type="submission" date="2021-02" db="EMBL/GenBank/DDBJ databases">
        <title>Whole genome sequencing of Streptomyces actuosus VRA1.</title>
        <authorList>
            <person name="Sen G."/>
            <person name="Sen A."/>
        </authorList>
    </citation>
    <scope>NUCLEOTIDE SEQUENCE [LARGE SCALE GENOMIC DNA]</scope>
    <source>
        <strain evidence="2 3">VRA1</strain>
    </source>
</reference>
<evidence type="ECO:0000259" key="1">
    <source>
        <dbReference type="SMART" id="SM00953"/>
    </source>
</evidence>
<dbReference type="InterPro" id="IPR014914">
    <property type="entry name" value="RES_dom"/>
</dbReference>
<dbReference type="SMART" id="SM00953">
    <property type="entry name" value="RES"/>
    <property type="match status" value="1"/>
</dbReference>
<proteinExistence type="predicted"/>
<protein>
    <submittedName>
        <fullName evidence="2">RES family NAD+ phosphorylase</fullName>
    </submittedName>
</protein>
<sequence>MARGARLPDAGMAEPRRVDWERGRVLHRVHSRKREAVEFNPTPQDHHFGGGRFDSTPNDLYSYLYAAPEPTTALAERLLRDIGFDGDNPTRVLPHRELEGKRLSQVRLARDVALLSLRSLFDLNAVQQEDDWLVRSKPTDYAFTRRWAHWLRAEAPWAQGFLYESRLAFPEVSLVLFDRCAHSDLLEAAEEPARDLDESENVRWVDEQLRRFRVRVGPPDTAEGAGG</sequence>
<name>A0ABS2VKZ1_STRAS</name>
<comment type="caution">
    <text evidence="2">The sequence shown here is derived from an EMBL/GenBank/DDBJ whole genome shotgun (WGS) entry which is preliminary data.</text>
</comment>
<keyword evidence="3" id="KW-1185">Reference proteome</keyword>
<dbReference type="Proteomes" id="UP000788262">
    <property type="component" value="Unassembled WGS sequence"/>
</dbReference>
<gene>
    <name evidence="2" type="ORF">JS756_06425</name>
</gene>
<dbReference type="RefSeq" id="WP_205381964.1">
    <property type="nucleotide sequence ID" value="NZ_JAFFZS010000003.1"/>
</dbReference>
<dbReference type="Pfam" id="PF08808">
    <property type="entry name" value="RES"/>
    <property type="match status" value="1"/>
</dbReference>
<organism evidence="2 3">
    <name type="scientific">Streptomyces actuosus</name>
    <dbReference type="NCBI Taxonomy" id="1885"/>
    <lineage>
        <taxon>Bacteria</taxon>
        <taxon>Bacillati</taxon>
        <taxon>Actinomycetota</taxon>
        <taxon>Actinomycetes</taxon>
        <taxon>Kitasatosporales</taxon>
        <taxon>Streptomycetaceae</taxon>
        <taxon>Streptomyces</taxon>
    </lineage>
</organism>
<evidence type="ECO:0000313" key="2">
    <source>
        <dbReference type="EMBL" id="MBN0043748.1"/>
    </source>
</evidence>
<accession>A0ABS2VKZ1</accession>
<dbReference type="EMBL" id="JAFFZS010000003">
    <property type="protein sequence ID" value="MBN0043748.1"/>
    <property type="molecule type" value="Genomic_DNA"/>
</dbReference>
<evidence type="ECO:0000313" key="3">
    <source>
        <dbReference type="Proteomes" id="UP000788262"/>
    </source>
</evidence>
<feature type="domain" description="RES" evidence="1">
    <location>
        <begin position="39"/>
        <end position="188"/>
    </location>
</feature>